<dbReference type="SUPFAM" id="SSF56925">
    <property type="entry name" value="OMPA-like"/>
    <property type="match status" value="1"/>
</dbReference>
<keyword evidence="3" id="KW-1185">Reference proteome</keyword>
<name>A0AAW9R142_9GAMM</name>
<dbReference type="GO" id="GO:0055085">
    <property type="term" value="P:transmembrane transport"/>
    <property type="evidence" value="ECO:0007669"/>
    <property type="project" value="TreeGrafter"/>
</dbReference>
<dbReference type="Gene3D" id="2.40.160.20">
    <property type="match status" value="1"/>
</dbReference>
<dbReference type="InterPro" id="IPR005618">
    <property type="entry name" value="OMPW"/>
</dbReference>
<evidence type="ECO:0000313" key="3">
    <source>
        <dbReference type="Proteomes" id="UP001364472"/>
    </source>
</evidence>
<protein>
    <submittedName>
        <fullName evidence="2">OmpW family outer membrane protein</fullName>
    </submittedName>
</protein>
<accession>A0AAW9R142</accession>
<gene>
    <name evidence="2" type="ORF">WB794_05545</name>
</gene>
<dbReference type="EMBL" id="JBBDHC010000006">
    <property type="protein sequence ID" value="MEJ1249135.1"/>
    <property type="molecule type" value="Genomic_DNA"/>
</dbReference>
<sequence length="203" mass="21595">MTHRRILAAALAVAILAPGIASANDTWFVRAGVANVEPKSSSGTLAGAFKATIDSDIKPTVAFGYHLSDNVAIELLAALPFKHEVSLDGVGAVDFTHLPPTLSLQYYFAPGATVNPFVGAGVNYTWTYDEKTKGIIEGTKVGIENSWGLAAQAGLLFKAGRNWDIVADVRYIDLDAKVKLNGADIGKVDVNPLVYGISVNFRF</sequence>
<feature type="chain" id="PRO_5043656550" evidence="1">
    <location>
        <begin position="24"/>
        <end position="203"/>
    </location>
</feature>
<proteinExistence type="predicted"/>
<feature type="signal peptide" evidence="1">
    <location>
        <begin position="1"/>
        <end position="23"/>
    </location>
</feature>
<comment type="caution">
    <text evidence="2">The sequence shown here is derived from an EMBL/GenBank/DDBJ whole genome shotgun (WGS) entry which is preliminary data.</text>
</comment>
<reference evidence="2 3" key="1">
    <citation type="journal article" date="2016" name="Antonie Van Leeuwenhoek">
        <title>Denitratimonas tolerans gen. nov., sp. nov., a denitrifying bacterium isolated from a bioreactor for tannery wastewater treatment.</title>
        <authorList>
            <person name="Han S.I."/>
            <person name="Kim J.O."/>
            <person name="Lee Y.R."/>
            <person name="Ekpeghere K.I."/>
            <person name="Koh S.C."/>
            <person name="Whang K.S."/>
        </authorList>
    </citation>
    <scope>NUCLEOTIDE SEQUENCE [LARGE SCALE GENOMIC DNA]</scope>
    <source>
        <strain evidence="2 3">KACC 17565</strain>
    </source>
</reference>
<dbReference type="InterPro" id="IPR011250">
    <property type="entry name" value="OMP/PagP_B-barrel"/>
</dbReference>
<dbReference type="PANTHER" id="PTHR36920">
    <property type="match status" value="1"/>
</dbReference>
<keyword evidence="1" id="KW-0732">Signal</keyword>
<dbReference type="PANTHER" id="PTHR36920:SF1">
    <property type="entry name" value="OUTER MEMBRANE PROTEIN W"/>
    <property type="match status" value="1"/>
</dbReference>
<dbReference type="GO" id="GO:0019867">
    <property type="term" value="C:outer membrane"/>
    <property type="evidence" value="ECO:0007669"/>
    <property type="project" value="InterPro"/>
</dbReference>
<dbReference type="RefSeq" id="WP_337334852.1">
    <property type="nucleotide sequence ID" value="NZ_JBBDHC010000006.1"/>
</dbReference>
<organism evidence="2 3">
    <name type="scientific">Denitratimonas tolerans</name>
    <dbReference type="NCBI Taxonomy" id="1338420"/>
    <lineage>
        <taxon>Bacteria</taxon>
        <taxon>Pseudomonadati</taxon>
        <taxon>Pseudomonadota</taxon>
        <taxon>Gammaproteobacteria</taxon>
        <taxon>Lysobacterales</taxon>
        <taxon>Lysobacteraceae</taxon>
        <taxon>Denitratimonas</taxon>
    </lineage>
</organism>
<dbReference type="Proteomes" id="UP001364472">
    <property type="component" value="Unassembled WGS sequence"/>
</dbReference>
<evidence type="ECO:0000313" key="2">
    <source>
        <dbReference type="EMBL" id="MEJ1249135.1"/>
    </source>
</evidence>
<dbReference type="AlphaFoldDB" id="A0AAW9R142"/>
<dbReference type="Pfam" id="PF03922">
    <property type="entry name" value="OmpW"/>
    <property type="match status" value="1"/>
</dbReference>
<evidence type="ECO:0000256" key="1">
    <source>
        <dbReference type="SAM" id="SignalP"/>
    </source>
</evidence>